<dbReference type="PROSITE" id="PS51336">
    <property type="entry name" value="DM10"/>
    <property type="match status" value="3"/>
</dbReference>
<dbReference type="eggNOG" id="KOG0043">
    <property type="taxonomic scope" value="Eukaryota"/>
</dbReference>
<feature type="region of interest" description="Disordered" evidence="7">
    <location>
        <begin position="1"/>
        <end position="21"/>
    </location>
</feature>
<dbReference type="EMBL" id="GG745331">
    <property type="protein sequence ID" value="KNE57485.1"/>
    <property type="molecule type" value="Genomic_DNA"/>
</dbReference>
<dbReference type="FunFam" id="2.30.29.170:FF:000001">
    <property type="entry name" value="EF-hand domain containing 1"/>
    <property type="match status" value="1"/>
</dbReference>
<evidence type="ECO:0000313" key="9">
    <source>
        <dbReference type="EMBL" id="KNE57485.1"/>
    </source>
</evidence>
<evidence type="ECO:0000256" key="6">
    <source>
        <dbReference type="ARBA" id="ARBA00023273"/>
    </source>
</evidence>
<keyword evidence="5" id="KW-0206">Cytoskeleton</keyword>
<dbReference type="Pfam" id="PF06565">
    <property type="entry name" value="DM10_dom"/>
    <property type="match status" value="3"/>
</dbReference>
<dbReference type="InterPro" id="IPR006602">
    <property type="entry name" value="DM10_dom"/>
</dbReference>
<evidence type="ECO:0000256" key="7">
    <source>
        <dbReference type="SAM" id="MobiDB-lite"/>
    </source>
</evidence>
<dbReference type="Gene3D" id="2.30.29.170">
    <property type="match status" value="3"/>
</dbReference>
<gene>
    <name evidence="9" type="ORF">AMAG_03194</name>
</gene>
<feature type="domain" description="DM10" evidence="8">
    <location>
        <begin position="415"/>
        <end position="519"/>
    </location>
</feature>
<evidence type="ECO:0000259" key="8">
    <source>
        <dbReference type="PROSITE" id="PS51336"/>
    </source>
</evidence>
<evidence type="ECO:0000256" key="5">
    <source>
        <dbReference type="ARBA" id="ARBA00023212"/>
    </source>
</evidence>
<feature type="domain" description="DM10" evidence="8">
    <location>
        <begin position="256"/>
        <end position="361"/>
    </location>
</feature>
<dbReference type="STRING" id="578462.A0A0L0S4W3"/>
<evidence type="ECO:0000256" key="3">
    <source>
        <dbReference type="ARBA" id="ARBA00022490"/>
    </source>
</evidence>
<keyword evidence="10" id="KW-1185">Reference proteome</keyword>
<dbReference type="Proteomes" id="UP000054350">
    <property type="component" value="Unassembled WGS sequence"/>
</dbReference>
<dbReference type="InterPro" id="IPR040193">
    <property type="entry name" value="EFHC1/EFHC2/EFHB"/>
</dbReference>
<comment type="subcellular location">
    <subcellularLocation>
        <location evidence="1">Cell projection</location>
        <location evidence="1">Cilium</location>
    </subcellularLocation>
    <subcellularLocation>
        <location evidence="2">Cytoplasm</location>
        <location evidence="2">Cytoskeleton</location>
    </subcellularLocation>
</comment>
<dbReference type="PANTHER" id="PTHR12086:SF9">
    <property type="entry name" value="EF-HAND DOMAIN-CONTAINING PROTEIN 1"/>
    <property type="match status" value="1"/>
</dbReference>
<organism evidence="9 10">
    <name type="scientific">Allomyces macrogynus (strain ATCC 38327)</name>
    <name type="common">Allomyces javanicus var. macrogynus</name>
    <dbReference type="NCBI Taxonomy" id="578462"/>
    <lineage>
        <taxon>Eukaryota</taxon>
        <taxon>Fungi</taxon>
        <taxon>Fungi incertae sedis</taxon>
        <taxon>Blastocladiomycota</taxon>
        <taxon>Blastocladiomycetes</taxon>
        <taxon>Blastocladiales</taxon>
        <taxon>Blastocladiaceae</taxon>
        <taxon>Allomyces</taxon>
    </lineage>
</organism>
<dbReference type="AlphaFoldDB" id="A0A0L0S4W3"/>
<dbReference type="FunFam" id="2.30.29.170:FF:000002">
    <property type="entry name" value="EF-hand domain (C-terminal) containing 1"/>
    <property type="match status" value="1"/>
</dbReference>
<dbReference type="GO" id="GO:0005930">
    <property type="term" value="C:axoneme"/>
    <property type="evidence" value="ECO:0007669"/>
    <property type="project" value="TreeGrafter"/>
</dbReference>
<keyword evidence="4" id="KW-0677">Repeat</keyword>
<keyword evidence="3" id="KW-0963">Cytoplasm</keyword>
<dbReference type="GO" id="GO:0043014">
    <property type="term" value="F:alpha-tubulin binding"/>
    <property type="evidence" value="ECO:0007669"/>
    <property type="project" value="TreeGrafter"/>
</dbReference>
<dbReference type="PANTHER" id="PTHR12086">
    <property type="entry name" value="EF-HAND DOMAIN C-TERMINAL CONTAINING PROTEIN"/>
    <property type="match status" value="1"/>
</dbReference>
<dbReference type="FunFam" id="2.30.29.170:FF:000004">
    <property type="entry name" value="EF-hand domain containing 2"/>
    <property type="match status" value="1"/>
</dbReference>
<reference evidence="9 10" key="1">
    <citation type="submission" date="2009-11" db="EMBL/GenBank/DDBJ databases">
        <title>Annotation of Allomyces macrogynus ATCC 38327.</title>
        <authorList>
            <consortium name="The Broad Institute Genome Sequencing Platform"/>
            <person name="Russ C."/>
            <person name="Cuomo C."/>
            <person name="Burger G."/>
            <person name="Gray M.W."/>
            <person name="Holland P.W.H."/>
            <person name="King N."/>
            <person name="Lang F.B.F."/>
            <person name="Roger A.J."/>
            <person name="Ruiz-Trillo I."/>
            <person name="Young S.K."/>
            <person name="Zeng Q."/>
            <person name="Gargeya S."/>
            <person name="Fitzgerald M."/>
            <person name="Haas B."/>
            <person name="Abouelleil A."/>
            <person name="Alvarado L."/>
            <person name="Arachchi H.M."/>
            <person name="Berlin A."/>
            <person name="Chapman S.B."/>
            <person name="Gearin G."/>
            <person name="Goldberg J."/>
            <person name="Griggs A."/>
            <person name="Gujja S."/>
            <person name="Hansen M."/>
            <person name="Heiman D."/>
            <person name="Howarth C."/>
            <person name="Larimer J."/>
            <person name="Lui A."/>
            <person name="MacDonald P.J.P."/>
            <person name="McCowen C."/>
            <person name="Montmayeur A."/>
            <person name="Murphy C."/>
            <person name="Neiman D."/>
            <person name="Pearson M."/>
            <person name="Priest M."/>
            <person name="Roberts A."/>
            <person name="Saif S."/>
            <person name="Shea T."/>
            <person name="Sisk P."/>
            <person name="Stolte C."/>
            <person name="Sykes S."/>
            <person name="Wortman J."/>
            <person name="Nusbaum C."/>
            <person name="Birren B."/>
        </authorList>
    </citation>
    <scope>NUCLEOTIDE SEQUENCE [LARGE SCALE GENOMIC DNA]</scope>
    <source>
        <strain evidence="9 10">ATCC 38327</strain>
    </source>
</reference>
<evidence type="ECO:0000256" key="2">
    <source>
        <dbReference type="ARBA" id="ARBA00004245"/>
    </source>
</evidence>
<dbReference type="GO" id="GO:0060285">
    <property type="term" value="P:cilium-dependent cell motility"/>
    <property type="evidence" value="ECO:0007669"/>
    <property type="project" value="TreeGrafter"/>
</dbReference>
<name>A0A0L0S4W3_ALLM3</name>
<dbReference type="OMA" id="WKDFNIG"/>
<dbReference type="OrthoDB" id="10255210at2759"/>
<evidence type="ECO:0000256" key="4">
    <source>
        <dbReference type="ARBA" id="ARBA00022737"/>
    </source>
</evidence>
<dbReference type="GO" id="GO:0000281">
    <property type="term" value="P:mitotic cytokinesis"/>
    <property type="evidence" value="ECO:0007669"/>
    <property type="project" value="TreeGrafter"/>
</dbReference>
<evidence type="ECO:0000256" key="1">
    <source>
        <dbReference type="ARBA" id="ARBA00004138"/>
    </source>
</evidence>
<dbReference type="VEuPathDB" id="FungiDB:AMAG_03194"/>
<sequence>MSPVGSAARRRVQSVSPPPGADIDIPFLPGNQFQDVFKGNYRKTHLLGYKNGYTVPRDMLTHASGFPQTETELRHLIESSSVAPDLQYGGKISLARPPTQPAFIPSFVMYDKVVLRFRAYFKQTMHDSVEQYLLRQVMILYYLEDDSIAVTEPPKENSGILQGVLIKRQRLPKNSTEFYTIADFNHGVNVTFYGKTFHICDCDEFTANYMRDNLSMTLNPPEPMPVDKYLSARVRPVATHPSAPREDKLCKFLQHDRHVLRFYCVWDDGGELREFVMHYYLVDDCVEVREVHKPNDGRDPCPLLLKRQQLPKAFHELTDLTEGKYYNWRDFRTGGVVNVLNRRFVIRDCDDFTRKFYKDNLSVDLVPLKMSAPPPPEIKREYPPYNGFGSEEDSLQSCQHLVLQPPKKEFLRLVESRVLRFVAVMDSRHREDKTRKFVISVHVPEDMVSIYEPPQRNNGTLGGKFLEKTKVLFPGYSRQHPKYYTASDFFVGGVVTMHAHTFQLLDADEAVYTYMEANSDKYPVADVNRVLGKVHAAGLWRALMEVLGAPGDEPVLLDSFKRALLLARPGTPAATAPLVLHEVITVYRHQVALRDAFAAAAAQQQHHGYAAE</sequence>
<dbReference type="GO" id="GO:0072686">
    <property type="term" value="C:mitotic spindle"/>
    <property type="evidence" value="ECO:0007669"/>
    <property type="project" value="TreeGrafter"/>
</dbReference>
<proteinExistence type="predicted"/>
<dbReference type="SMART" id="SM00676">
    <property type="entry name" value="DM10"/>
    <property type="match status" value="3"/>
</dbReference>
<feature type="domain" description="DM10" evidence="8">
    <location>
        <begin position="111"/>
        <end position="214"/>
    </location>
</feature>
<keyword evidence="6" id="KW-0966">Cell projection</keyword>
<accession>A0A0L0S4W3</accession>
<evidence type="ECO:0000313" key="10">
    <source>
        <dbReference type="Proteomes" id="UP000054350"/>
    </source>
</evidence>
<protein>
    <recommendedName>
        <fullName evidence="8">DM10 domain-containing protein</fullName>
    </recommendedName>
</protein>
<reference evidence="10" key="2">
    <citation type="submission" date="2009-11" db="EMBL/GenBank/DDBJ databases">
        <title>The Genome Sequence of Allomyces macrogynus strain ATCC 38327.</title>
        <authorList>
            <consortium name="The Broad Institute Genome Sequencing Platform"/>
            <person name="Russ C."/>
            <person name="Cuomo C."/>
            <person name="Shea T."/>
            <person name="Young S.K."/>
            <person name="Zeng Q."/>
            <person name="Koehrsen M."/>
            <person name="Haas B."/>
            <person name="Borodovsky M."/>
            <person name="Guigo R."/>
            <person name="Alvarado L."/>
            <person name="Berlin A."/>
            <person name="Borenstein D."/>
            <person name="Chen Z."/>
            <person name="Engels R."/>
            <person name="Freedman E."/>
            <person name="Gellesch M."/>
            <person name="Goldberg J."/>
            <person name="Griggs A."/>
            <person name="Gujja S."/>
            <person name="Heiman D."/>
            <person name="Hepburn T."/>
            <person name="Howarth C."/>
            <person name="Jen D."/>
            <person name="Larson L."/>
            <person name="Lewis B."/>
            <person name="Mehta T."/>
            <person name="Park D."/>
            <person name="Pearson M."/>
            <person name="Roberts A."/>
            <person name="Saif S."/>
            <person name="Shenoy N."/>
            <person name="Sisk P."/>
            <person name="Stolte C."/>
            <person name="Sykes S."/>
            <person name="Walk T."/>
            <person name="White J."/>
            <person name="Yandava C."/>
            <person name="Burger G."/>
            <person name="Gray M.W."/>
            <person name="Holland P.W.H."/>
            <person name="King N."/>
            <person name="Lang F.B.F."/>
            <person name="Roger A.J."/>
            <person name="Ruiz-Trillo I."/>
            <person name="Lander E."/>
            <person name="Nusbaum C."/>
        </authorList>
    </citation>
    <scope>NUCLEOTIDE SEQUENCE [LARGE SCALE GENOMIC DNA]</scope>
    <source>
        <strain evidence="10">ATCC 38327</strain>
    </source>
</reference>
<dbReference type="GO" id="GO:0007052">
    <property type="term" value="P:mitotic spindle organization"/>
    <property type="evidence" value="ECO:0007669"/>
    <property type="project" value="TreeGrafter"/>
</dbReference>